<dbReference type="AlphaFoldDB" id="A0A5C3QU79"/>
<sequence length="336" mass="36529">MVEHKGDVHGNYPQLVAWIILNVVPAHLIIPAMLATIFMKKIRRHPVFVSFLCVWIIAGVSSSILVYAGQTTGPEPSHSLCLFQASLLFGYPSMTSLAALGVVLQVFFAIKDASTKPSAEPRGRALHRDALLIIAPYASLVVFAVATAILGAQNPQSVSRNRRFFYCSVEHDTFTNILALFAACVLVVTIVVEVWAVCLLYPRWTLLKGEALLDLGMIARVLVFGLYITLCLSLSIISVFSPTSPVPDLAIATASGIVVLIFGTSKDLLDICCFWRRMDFGKRKPEISARVAPGTFVSLNNPMKDGGLSEAWVAGSDSSTVKLAEVIDVVRTHKEI</sequence>
<keyword evidence="1" id="KW-1133">Transmembrane helix</keyword>
<accession>A0A5C3QU79</accession>
<feature type="transmembrane region" description="Helical" evidence="1">
    <location>
        <begin position="15"/>
        <end position="35"/>
    </location>
</feature>
<feature type="transmembrane region" description="Helical" evidence="1">
    <location>
        <begin position="47"/>
        <end position="68"/>
    </location>
</feature>
<dbReference type="STRING" id="1884261.A0A5C3QU79"/>
<gene>
    <name evidence="2" type="ORF">BDV98DRAFT_560220</name>
</gene>
<feature type="transmembrane region" description="Helical" evidence="1">
    <location>
        <begin position="249"/>
        <end position="275"/>
    </location>
</feature>
<reference evidence="2 3" key="1">
    <citation type="journal article" date="2019" name="Nat. Ecol. Evol.">
        <title>Megaphylogeny resolves global patterns of mushroom evolution.</title>
        <authorList>
            <person name="Varga T."/>
            <person name="Krizsan K."/>
            <person name="Foldi C."/>
            <person name="Dima B."/>
            <person name="Sanchez-Garcia M."/>
            <person name="Sanchez-Ramirez S."/>
            <person name="Szollosi G.J."/>
            <person name="Szarkandi J.G."/>
            <person name="Papp V."/>
            <person name="Albert L."/>
            <person name="Andreopoulos W."/>
            <person name="Angelini C."/>
            <person name="Antonin V."/>
            <person name="Barry K.W."/>
            <person name="Bougher N.L."/>
            <person name="Buchanan P."/>
            <person name="Buyck B."/>
            <person name="Bense V."/>
            <person name="Catcheside P."/>
            <person name="Chovatia M."/>
            <person name="Cooper J."/>
            <person name="Damon W."/>
            <person name="Desjardin D."/>
            <person name="Finy P."/>
            <person name="Geml J."/>
            <person name="Haridas S."/>
            <person name="Hughes K."/>
            <person name="Justo A."/>
            <person name="Karasinski D."/>
            <person name="Kautmanova I."/>
            <person name="Kiss B."/>
            <person name="Kocsube S."/>
            <person name="Kotiranta H."/>
            <person name="LaButti K.M."/>
            <person name="Lechner B.E."/>
            <person name="Liimatainen K."/>
            <person name="Lipzen A."/>
            <person name="Lukacs Z."/>
            <person name="Mihaltcheva S."/>
            <person name="Morgado L.N."/>
            <person name="Niskanen T."/>
            <person name="Noordeloos M.E."/>
            <person name="Ohm R.A."/>
            <person name="Ortiz-Santana B."/>
            <person name="Ovrebo C."/>
            <person name="Racz N."/>
            <person name="Riley R."/>
            <person name="Savchenko A."/>
            <person name="Shiryaev A."/>
            <person name="Soop K."/>
            <person name="Spirin V."/>
            <person name="Szebenyi C."/>
            <person name="Tomsovsky M."/>
            <person name="Tulloss R.E."/>
            <person name="Uehling J."/>
            <person name="Grigoriev I.V."/>
            <person name="Vagvolgyi C."/>
            <person name="Papp T."/>
            <person name="Martin F.M."/>
            <person name="Miettinen O."/>
            <person name="Hibbett D.S."/>
            <person name="Nagy L.G."/>
        </authorList>
    </citation>
    <scope>NUCLEOTIDE SEQUENCE [LARGE SCALE GENOMIC DNA]</scope>
    <source>
        <strain evidence="2 3">CBS 309.79</strain>
    </source>
</reference>
<dbReference type="Proteomes" id="UP000305067">
    <property type="component" value="Unassembled WGS sequence"/>
</dbReference>
<protein>
    <submittedName>
        <fullName evidence="2">Uncharacterized protein</fullName>
    </submittedName>
</protein>
<keyword evidence="1" id="KW-0472">Membrane</keyword>
<evidence type="ECO:0000313" key="2">
    <source>
        <dbReference type="EMBL" id="TFL05553.1"/>
    </source>
</evidence>
<name>A0A5C3QU79_9AGAR</name>
<feature type="transmembrane region" description="Helical" evidence="1">
    <location>
        <begin position="131"/>
        <end position="153"/>
    </location>
</feature>
<dbReference type="OrthoDB" id="3222065at2759"/>
<evidence type="ECO:0000313" key="3">
    <source>
        <dbReference type="Proteomes" id="UP000305067"/>
    </source>
</evidence>
<organism evidence="2 3">
    <name type="scientific">Pterulicium gracile</name>
    <dbReference type="NCBI Taxonomy" id="1884261"/>
    <lineage>
        <taxon>Eukaryota</taxon>
        <taxon>Fungi</taxon>
        <taxon>Dikarya</taxon>
        <taxon>Basidiomycota</taxon>
        <taxon>Agaricomycotina</taxon>
        <taxon>Agaricomycetes</taxon>
        <taxon>Agaricomycetidae</taxon>
        <taxon>Agaricales</taxon>
        <taxon>Pleurotineae</taxon>
        <taxon>Pterulaceae</taxon>
        <taxon>Pterulicium</taxon>
    </lineage>
</organism>
<dbReference type="EMBL" id="ML178816">
    <property type="protein sequence ID" value="TFL05553.1"/>
    <property type="molecule type" value="Genomic_DNA"/>
</dbReference>
<feature type="transmembrane region" description="Helical" evidence="1">
    <location>
        <begin position="173"/>
        <end position="200"/>
    </location>
</feature>
<feature type="transmembrane region" description="Helical" evidence="1">
    <location>
        <begin position="212"/>
        <end position="237"/>
    </location>
</feature>
<evidence type="ECO:0000256" key="1">
    <source>
        <dbReference type="SAM" id="Phobius"/>
    </source>
</evidence>
<feature type="transmembrane region" description="Helical" evidence="1">
    <location>
        <begin position="88"/>
        <end position="110"/>
    </location>
</feature>
<keyword evidence="1" id="KW-0812">Transmembrane</keyword>
<keyword evidence="3" id="KW-1185">Reference proteome</keyword>
<proteinExistence type="predicted"/>